<dbReference type="SUPFAM" id="SSF52540">
    <property type="entry name" value="P-loop containing nucleoside triphosphate hydrolases"/>
    <property type="match status" value="1"/>
</dbReference>
<evidence type="ECO:0000256" key="10">
    <source>
        <dbReference type="ARBA" id="ARBA00022741"/>
    </source>
</evidence>
<gene>
    <name evidence="17" type="ORF">ATO3_11415</name>
</gene>
<dbReference type="RefSeq" id="WP_088650005.1">
    <property type="nucleotide sequence ID" value="NZ_AQQR01000004.1"/>
</dbReference>
<comment type="function">
    <text evidence="4 14">Catalyzes ATP-dependent phosphorylation of adenosylcobinamide and addition of GMP to adenosylcobinamide phosphate.</text>
</comment>
<dbReference type="GO" id="GO:0008820">
    <property type="term" value="F:cobinamide phosphate guanylyltransferase activity"/>
    <property type="evidence" value="ECO:0007669"/>
    <property type="project" value="UniProtKB-UniRule"/>
</dbReference>
<dbReference type="GO" id="GO:0005525">
    <property type="term" value="F:GTP binding"/>
    <property type="evidence" value="ECO:0007669"/>
    <property type="project" value="UniProtKB-UniRule"/>
</dbReference>
<keyword evidence="18" id="KW-1185">Reference proteome</keyword>
<dbReference type="Pfam" id="PF02283">
    <property type="entry name" value="CobU"/>
    <property type="match status" value="1"/>
</dbReference>
<keyword evidence="12 14" id="KW-0067">ATP-binding</keyword>
<evidence type="ECO:0000256" key="8">
    <source>
        <dbReference type="ARBA" id="ARBA00022573"/>
    </source>
</evidence>
<organism evidence="17 18">
    <name type="scientific">Marinibacterium profundimaris</name>
    <dbReference type="NCBI Taxonomy" id="1679460"/>
    <lineage>
        <taxon>Bacteria</taxon>
        <taxon>Pseudomonadati</taxon>
        <taxon>Pseudomonadota</taxon>
        <taxon>Alphaproteobacteria</taxon>
        <taxon>Rhodobacterales</taxon>
        <taxon>Paracoccaceae</taxon>
        <taxon>Marinibacterium</taxon>
    </lineage>
</organism>
<evidence type="ECO:0000313" key="18">
    <source>
        <dbReference type="Proteomes" id="UP000215377"/>
    </source>
</evidence>
<evidence type="ECO:0000256" key="2">
    <source>
        <dbReference type="ARBA" id="ARBA00000711"/>
    </source>
</evidence>
<name>A0A225NHT7_9RHOB</name>
<comment type="catalytic activity">
    <reaction evidence="2 14">
        <text>adenosylcob(III)inamide phosphate + GTP + H(+) = adenosylcob(III)inamide-GDP + diphosphate</text>
        <dbReference type="Rhea" id="RHEA:22712"/>
        <dbReference type="ChEBI" id="CHEBI:15378"/>
        <dbReference type="ChEBI" id="CHEBI:33019"/>
        <dbReference type="ChEBI" id="CHEBI:37565"/>
        <dbReference type="ChEBI" id="CHEBI:58502"/>
        <dbReference type="ChEBI" id="CHEBI:60487"/>
        <dbReference type="EC" id="2.7.7.62"/>
    </reaction>
</comment>
<comment type="similarity">
    <text evidence="7 14">Belongs to the CobU/CobP family.</text>
</comment>
<dbReference type="EC" id="2.7.7.62" evidence="14"/>
<evidence type="ECO:0000256" key="1">
    <source>
        <dbReference type="ARBA" id="ARBA00000312"/>
    </source>
</evidence>
<comment type="pathway">
    <text evidence="6 14">Cofactor biosynthesis; adenosylcobalamin biosynthesis; adenosylcobalamin from cob(II)yrinate a,c-diamide: step 5/7.</text>
</comment>
<feature type="binding site" evidence="16">
    <location>
        <begin position="35"/>
        <end position="37"/>
    </location>
    <ligand>
        <name>GTP</name>
        <dbReference type="ChEBI" id="CHEBI:37565"/>
    </ligand>
</feature>
<dbReference type="PANTHER" id="PTHR34848">
    <property type="match status" value="1"/>
</dbReference>
<protein>
    <recommendedName>
        <fullName evidence="14">Bifunctional adenosylcobalamin biosynthesis protein</fullName>
        <ecNumber evidence="14">2.7.1.156</ecNumber>
        <ecNumber evidence="14">2.7.7.62</ecNumber>
    </recommendedName>
</protein>
<evidence type="ECO:0000256" key="9">
    <source>
        <dbReference type="ARBA" id="ARBA00022679"/>
    </source>
</evidence>
<reference evidence="17 18" key="1">
    <citation type="submission" date="2013-04" db="EMBL/GenBank/DDBJ databases">
        <title>Oceanicola sp. 22II1-22F33 Genome Sequencing.</title>
        <authorList>
            <person name="Lai Q."/>
            <person name="Li G."/>
            <person name="Shao Z."/>
        </authorList>
    </citation>
    <scope>NUCLEOTIDE SEQUENCE [LARGE SCALE GENOMIC DNA]</scope>
    <source>
        <strain evidence="17 18">22II1-22F33</strain>
    </source>
</reference>
<evidence type="ECO:0000256" key="12">
    <source>
        <dbReference type="ARBA" id="ARBA00022840"/>
    </source>
</evidence>
<dbReference type="GO" id="GO:0009236">
    <property type="term" value="P:cobalamin biosynthetic process"/>
    <property type="evidence" value="ECO:0007669"/>
    <property type="project" value="UniProtKB-UniRule"/>
</dbReference>
<dbReference type="OrthoDB" id="9788370at2"/>
<dbReference type="Proteomes" id="UP000215377">
    <property type="component" value="Unassembled WGS sequence"/>
</dbReference>
<dbReference type="Gene3D" id="3.40.50.300">
    <property type="entry name" value="P-loop containing nucleotide triphosphate hydrolases"/>
    <property type="match status" value="1"/>
</dbReference>
<keyword evidence="13 14" id="KW-0342">GTP-binding</keyword>
<dbReference type="PIRSF" id="PIRSF006135">
    <property type="entry name" value="CobU"/>
    <property type="match status" value="1"/>
</dbReference>
<keyword evidence="11 14" id="KW-0418">Kinase</keyword>
<evidence type="ECO:0000256" key="7">
    <source>
        <dbReference type="ARBA" id="ARBA00007490"/>
    </source>
</evidence>
<dbReference type="InterPro" id="IPR003203">
    <property type="entry name" value="CobU/CobP"/>
</dbReference>
<dbReference type="AlphaFoldDB" id="A0A225NHT7"/>
<dbReference type="CDD" id="cd00544">
    <property type="entry name" value="CobU"/>
    <property type="match status" value="1"/>
</dbReference>
<accession>A0A225NHT7</accession>
<comment type="caution">
    <text evidence="17">The sequence shown here is derived from an EMBL/GenBank/DDBJ whole genome shotgun (WGS) entry which is preliminary data.</text>
</comment>
<evidence type="ECO:0000313" key="17">
    <source>
        <dbReference type="EMBL" id="OWU73303.1"/>
    </source>
</evidence>
<evidence type="ECO:0000256" key="16">
    <source>
        <dbReference type="PIRSR" id="PIRSR006135-2"/>
    </source>
</evidence>
<evidence type="ECO:0000256" key="3">
    <source>
        <dbReference type="ARBA" id="ARBA00001522"/>
    </source>
</evidence>
<feature type="binding site" evidence="16">
    <location>
        <position position="83"/>
    </location>
    <ligand>
        <name>GTP</name>
        <dbReference type="ChEBI" id="CHEBI:37565"/>
    </ligand>
</feature>
<dbReference type="UniPathway" id="UPA00148">
    <property type="reaction ID" value="UER00236"/>
</dbReference>
<evidence type="ECO:0000256" key="13">
    <source>
        <dbReference type="ARBA" id="ARBA00023134"/>
    </source>
</evidence>
<dbReference type="InterPro" id="IPR027417">
    <property type="entry name" value="P-loop_NTPase"/>
</dbReference>
<evidence type="ECO:0000256" key="11">
    <source>
        <dbReference type="ARBA" id="ARBA00022777"/>
    </source>
</evidence>
<evidence type="ECO:0000256" key="6">
    <source>
        <dbReference type="ARBA" id="ARBA00005159"/>
    </source>
</evidence>
<evidence type="ECO:0000256" key="14">
    <source>
        <dbReference type="PIRNR" id="PIRNR006135"/>
    </source>
</evidence>
<comment type="catalytic activity">
    <reaction evidence="1 14">
        <text>adenosylcob(III)inamide + ATP = adenosylcob(III)inamide phosphate + ADP + H(+)</text>
        <dbReference type="Rhea" id="RHEA:15769"/>
        <dbReference type="ChEBI" id="CHEBI:2480"/>
        <dbReference type="ChEBI" id="CHEBI:15378"/>
        <dbReference type="ChEBI" id="CHEBI:30616"/>
        <dbReference type="ChEBI" id="CHEBI:58502"/>
        <dbReference type="ChEBI" id="CHEBI:456216"/>
        <dbReference type="EC" id="2.7.1.156"/>
    </reaction>
</comment>
<feature type="binding site" evidence="16">
    <location>
        <begin position="52"/>
        <end position="55"/>
    </location>
    <ligand>
        <name>GTP</name>
        <dbReference type="ChEBI" id="CHEBI:37565"/>
    </ligand>
</feature>
<feature type="binding site" evidence="16">
    <location>
        <begin position="10"/>
        <end position="17"/>
    </location>
    <ligand>
        <name>GTP</name>
        <dbReference type="ChEBI" id="CHEBI:37565"/>
    </ligand>
</feature>
<dbReference type="GO" id="GO:0043752">
    <property type="term" value="F:adenosylcobinamide kinase activity"/>
    <property type="evidence" value="ECO:0007669"/>
    <property type="project" value="UniProtKB-EC"/>
</dbReference>
<dbReference type="NCBIfam" id="NF004469">
    <property type="entry name" value="PRK05800.1"/>
    <property type="match status" value="1"/>
</dbReference>
<dbReference type="EMBL" id="AQQR01000004">
    <property type="protein sequence ID" value="OWU73303.1"/>
    <property type="molecule type" value="Genomic_DNA"/>
</dbReference>
<sequence length="171" mass="17979">MASPFTFLLGGAASGKSALAEARVCTMPQPWVYIATAQAFDAEMTAKIDRHRGRRGTGWQTVEAPLDLPAAIKGCTEGTVLVDCVTLWLSNLLLAEQDLDAAQAALLAAISTSPLPVFVVSNEVGQGLVPDNVLGRRFREAQGRLNVALAARADTVAQVIAGLPNILKGQL</sequence>
<keyword evidence="10 14" id="KW-0547">Nucleotide-binding</keyword>
<dbReference type="GO" id="GO:0005524">
    <property type="term" value="F:ATP binding"/>
    <property type="evidence" value="ECO:0007669"/>
    <property type="project" value="UniProtKB-UniRule"/>
</dbReference>
<feature type="active site" description="GMP-histidine intermediate" evidence="15">
    <location>
        <position position="51"/>
    </location>
</feature>
<feature type="binding site" evidence="16">
    <location>
        <position position="63"/>
    </location>
    <ligand>
        <name>GTP</name>
        <dbReference type="ChEBI" id="CHEBI:37565"/>
    </ligand>
</feature>
<dbReference type="PANTHER" id="PTHR34848:SF1">
    <property type="entry name" value="BIFUNCTIONAL ADENOSYLCOBALAMIN BIOSYNTHESIS PROTEIN COBU"/>
    <property type="match status" value="1"/>
</dbReference>
<evidence type="ECO:0000256" key="5">
    <source>
        <dbReference type="ARBA" id="ARBA00004692"/>
    </source>
</evidence>
<keyword evidence="9 14" id="KW-0808">Transferase</keyword>
<proteinExistence type="inferred from homology"/>
<dbReference type="EC" id="2.7.1.156" evidence="14"/>
<evidence type="ECO:0000256" key="4">
    <source>
        <dbReference type="ARBA" id="ARBA00003889"/>
    </source>
</evidence>
<keyword evidence="8 14" id="KW-0169">Cobalamin biosynthesis</keyword>
<evidence type="ECO:0000256" key="15">
    <source>
        <dbReference type="PIRSR" id="PIRSR006135-1"/>
    </source>
</evidence>
<comment type="pathway">
    <text evidence="5 14">Cofactor biosynthesis; adenosylcobalamin biosynthesis; adenosylcobalamin from cob(II)yrinate a,c-diamide: step 6/7.</text>
</comment>
<comment type="catalytic activity">
    <reaction evidence="3">
        <text>adenosylcob(III)inamide + GTP = adenosylcob(III)inamide phosphate + GDP + H(+)</text>
        <dbReference type="Rhea" id="RHEA:15765"/>
        <dbReference type="ChEBI" id="CHEBI:2480"/>
        <dbReference type="ChEBI" id="CHEBI:15378"/>
        <dbReference type="ChEBI" id="CHEBI:37565"/>
        <dbReference type="ChEBI" id="CHEBI:58189"/>
        <dbReference type="ChEBI" id="CHEBI:58502"/>
        <dbReference type="EC" id="2.7.1.156"/>
    </reaction>
</comment>